<dbReference type="EMBL" id="SLXB01000006">
    <property type="protein sequence ID" value="TCO93726.1"/>
    <property type="molecule type" value="Genomic_DNA"/>
</dbReference>
<proteinExistence type="predicted"/>
<dbReference type="AlphaFoldDB" id="A0A4R2LLF3"/>
<protein>
    <submittedName>
        <fullName evidence="1">Uncharacterized protein</fullName>
    </submittedName>
</protein>
<evidence type="ECO:0000313" key="1">
    <source>
        <dbReference type="EMBL" id="TCO93726.1"/>
    </source>
</evidence>
<name>A0A4R2LLF3_9BACE</name>
<reference evidence="1 2" key="1">
    <citation type="submission" date="2019-03" db="EMBL/GenBank/DDBJ databases">
        <title>Genomic Encyclopedia of Type Strains, Phase IV (KMG-IV): sequencing the most valuable type-strain genomes for metagenomic binning, comparative biology and taxonomic classification.</title>
        <authorList>
            <person name="Goeker M."/>
        </authorList>
    </citation>
    <scope>NUCLEOTIDE SEQUENCE [LARGE SCALE GENOMIC DNA]</scope>
    <source>
        <strain evidence="1 2">DSM 23917</strain>
    </source>
</reference>
<sequence length="106" mass="11793">MRSSTCFLSRAQVMSSSVWKASFLGVGEIAGFGEDDNPLQKGRLYPYNGRTEACRAKWELPLNKHQVADDAVGDKDTCMAEAQVLVFRFQFAASYVRFGSVYAMLP</sequence>
<organism evidence="1 2">
    <name type="scientific">Prevotella heparinolytica</name>
    <dbReference type="NCBI Taxonomy" id="28113"/>
    <lineage>
        <taxon>Bacteria</taxon>
        <taxon>Pseudomonadati</taxon>
        <taxon>Bacteroidota</taxon>
        <taxon>Bacteroidia</taxon>
        <taxon>Bacteroidales</taxon>
        <taxon>Bacteroidaceae</taxon>
        <taxon>Bacteroides</taxon>
    </lineage>
</organism>
<accession>A0A4R2LLF3</accession>
<evidence type="ECO:0000313" key="2">
    <source>
        <dbReference type="Proteomes" id="UP000295600"/>
    </source>
</evidence>
<comment type="caution">
    <text evidence="1">The sequence shown here is derived from an EMBL/GenBank/DDBJ whole genome shotgun (WGS) entry which is preliminary data.</text>
</comment>
<dbReference type="Proteomes" id="UP000295600">
    <property type="component" value="Unassembled WGS sequence"/>
</dbReference>
<gene>
    <name evidence="1" type="ORF">EV202_10617</name>
</gene>